<reference evidence="1" key="1">
    <citation type="submission" date="2022-10" db="EMBL/GenBank/DDBJ databases">
        <title>Determination and structural analysis of whole genome sequence of Sarocladium strictum F4-1.</title>
        <authorList>
            <person name="Hu L."/>
            <person name="Jiang Y."/>
        </authorList>
    </citation>
    <scope>NUCLEOTIDE SEQUENCE</scope>
    <source>
        <strain evidence="1">F4-1</strain>
    </source>
</reference>
<accession>A0AA39L564</accession>
<keyword evidence="2" id="KW-1185">Reference proteome</keyword>
<name>A0AA39L564_SARSR</name>
<organism evidence="1 2">
    <name type="scientific">Sarocladium strictum</name>
    <name type="common">Black bundle disease fungus</name>
    <name type="synonym">Acremonium strictum</name>
    <dbReference type="NCBI Taxonomy" id="5046"/>
    <lineage>
        <taxon>Eukaryota</taxon>
        <taxon>Fungi</taxon>
        <taxon>Dikarya</taxon>
        <taxon>Ascomycota</taxon>
        <taxon>Pezizomycotina</taxon>
        <taxon>Sordariomycetes</taxon>
        <taxon>Hypocreomycetidae</taxon>
        <taxon>Hypocreales</taxon>
        <taxon>Sarocladiaceae</taxon>
        <taxon>Sarocladium</taxon>
    </lineage>
</organism>
<dbReference type="EMBL" id="JAPDFR010000008">
    <property type="protein sequence ID" value="KAK0384558.1"/>
    <property type="molecule type" value="Genomic_DNA"/>
</dbReference>
<evidence type="ECO:0000313" key="2">
    <source>
        <dbReference type="Proteomes" id="UP001175261"/>
    </source>
</evidence>
<proteinExistence type="predicted"/>
<dbReference type="AlphaFoldDB" id="A0AA39L564"/>
<sequence length="1006" mass="111675">MAEAAGLALAVVPMGLQLVREIRDYLDAVEHRDLDLEVAAAEIDTLEFYLKAVDEMLLDAGPTTADLAPGIDRVTRLVRKKLDLLAKFVQGLARSSAPSESRMDRAKARTRTLLYPLKKESLAKLQAELRSLNGVLDMAMKPLSYRVEKQRHAQTYELVQAMPNHNNIIDFARELSMRPGVLAATAAEAGVTGSDVSLAAAALHASASATSSFAARTKISTQRRACRCRAVLVTERHVATRGPVVLLTEGTQAIAHLPDCIFVKSEPPSTTKSYKLGWRFGDRRAYMTSVVALALSFSSLGRGQWSVSPTIQAFNYIELRESPLYKLLQWAIRQRRENPTIDRLPRVLRDRVEKYRALSLKALIRDGKASPRDVDFQTGSTVLHWAMTTGLFAHGFVLDTLRELGIPNDVKDQEGQAEESTSHIARYGTPIASSALYAIADQAPEQDVGALCIAIVRQSESGIRKALEGSALSHEEILSEPFTLGDQYFVAVDLLMAWFPQGLPTVLNTITHHQGVKAQHHALQAVEAAASIPLLISLGACLWYSDYNDQPVEPHLDIAALLLQLDCATPWPVRGPLLSRSGKNISRLLPMIVSHLRNRRMRLRTFAMEQLGLAECESLGLCGADTSEPLDGPEALRACEHLKGRGVVLPNALQPWPDLGLRSDLRGVGVYHFDFSTCEAEMLLEAGFRPDQTVLDWAEVRHHSPWSTPEPVGWLLRRCQRGTLVSNLPHSAVKGLRVVHLLTGALGHSVAKYRPDHYDEYDYLGQSESQGLGFNQSSDRTLTYILWFAKCIDASSHTATCPEDVAMAFTRLWSFEALGCTHTCCADIWDSRAVVSYFWAEHRSINTVLSAEERQEIHYEDEVQLAQLERVGERVKTLWKEQEPNVTLAGFISDCWWPTICEARAQQQGNAEDAMRDMLSVGVHPITVSLPQDTCLDDECVSEISSLPSDADEDARLTWEEEAVLAQKRCIDRICGCVVAANGETTERGRRRLCEEMEADFKIWAY</sequence>
<gene>
    <name evidence="1" type="ORF">NLU13_8644</name>
</gene>
<evidence type="ECO:0000313" key="1">
    <source>
        <dbReference type="EMBL" id="KAK0384558.1"/>
    </source>
</evidence>
<comment type="caution">
    <text evidence="1">The sequence shown here is derived from an EMBL/GenBank/DDBJ whole genome shotgun (WGS) entry which is preliminary data.</text>
</comment>
<protein>
    <submittedName>
        <fullName evidence="1">Uncharacterized protein</fullName>
    </submittedName>
</protein>
<dbReference type="Proteomes" id="UP001175261">
    <property type="component" value="Unassembled WGS sequence"/>
</dbReference>